<protein>
    <submittedName>
        <fullName evidence="1">Uncharacterized protein</fullName>
    </submittedName>
</protein>
<sequence>MEECLQYMKTLRSHMNDAEDQAAKISVEEQMQITTIQTLTKEIDLAKSETKRLKEDSDLTKNAKGDICSKILERQRKIAVLENDSSTLSQTLELIQQERVNSSTKLVEKRTSYGKIEEELNTKLKEQQEWLNSYKSSSKSGQHSLVHSHMVRWVAHDFRSGSFVPKRGTDAFLDDAYKNIVTKIDGAKAKFNNMKQMRSDLALERHKAKQSLEELKCRMENYEPKLRDMLSEALEEEVRDLMSDKSGEIEYQESMQSQIETIKEISHTVKCGCEEEYKVEVDLCV</sequence>
<evidence type="ECO:0000313" key="1">
    <source>
        <dbReference type="EMBL" id="KAI3802448.1"/>
    </source>
</evidence>
<accession>A0ACB9I2K0</accession>
<gene>
    <name evidence="1" type="ORF">L1987_30580</name>
</gene>
<comment type="caution">
    <text evidence="1">The sequence shown here is derived from an EMBL/GenBank/DDBJ whole genome shotgun (WGS) entry which is preliminary data.</text>
</comment>
<dbReference type="EMBL" id="CM042027">
    <property type="protein sequence ID" value="KAI3802448.1"/>
    <property type="molecule type" value="Genomic_DNA"/>
</dbReference>
<proteinExistence type="predicted"/>
<dbReference type="Proteomes" id="UP001056120">
    <property type="component" value="Linkage Group LG10"/>
</dbReference>
<reference evidence="2" key="1">
    <citation type="journal article" date="2022" name="Mol. Ecol. Resour.">
        <title>The genomes of chicory, endive, great burdock and yacon provide insights into Asteraceae palaeo-polyploidization history and plant inulin production.</title>
        <authorList>
            <person name="Fan W."/>
            <person name="Wang S."/>
            <person name="Wang H."/>
            <person name="Wang A."/>
            <person name="Jiang F."/>
            <person name="Liu H."/>
            <person name="Zhao H."/>
            <person name="Xu D."/>
            <person name="Zhang Y."/>
        </authorList>
    </citation>
    <scope>NUCLEOTIDE SEQUENCE [LARGE SCALE GENOMIC DNA]</scope>
    <source>
        <strain evidence="2">cv. Yunnan</strain>
    </source>
</reference>
<organism evidence="1 2">
    <name type="scientific">Smallanthus sonchifolius</name>
    <dbReference type="NCBI Taxonomy" id="185202"/>
    <lineage>
        <taxon>Eukaryota</taxon>
        <taxon>Viridiplantae</taxon>
        <taxon>Streptophyta</taxon>
        <taxon>Embryophyta</taxon>
        <taxon>Tracheophyta</taxon>
        <taxon>Spermatophyta</taxon>
        <taxon>Magnoliopsida</taxon>
        <taxon>eudicotyledons</taxon>
        <taxon>Gunneridae</taxon>
        <taxon>Pentapetalae</taxon>
        <taxon>asterids</taxon>
        <taxon>campanulids</taxon>
        <taxon>Asterales</taxon>
        <taxon>Asteraceae</taxon>
        <taxon>Asteroideae</taxon>
        <taxon>Heliantheae alliance</taxon>
        <taxon>Millerieae</taxon>
        <taxon>Smallanthus</taxon>
    </lineage>
</organism>
<evidence type="ECO:0000313" key="2">
    <source>
        <dbReference type="Proteomes" id="UP001056120"/>
    </source>
</evidence>
<keyword evidence="2" id="KW-1185">Reference proteome</keyword>
<reference evidence="1 2" key="2">
    <citation type="journal article" date="2022" name="Mol. Ecol. Resour.">
        <title>The genomes of chicory, endive, great burdock and yacon provide insights into Asteraceae paleo-polyploidization history and plant inulin production.</title>
        <authorList>
            <person name="Fan W."/>
            <person name="Wang S."/>
            <person name="Wang H."/>
            <person name="Wang A."/>
            <person name="Jiang F."/>
            <person name="Liu H."/>
            <person name="Zhao H."/>
            <person name="Xu D."/>
            <person name="Zhang Y."/>
        </authorList>
    </citation>
    <scope>NUCLEOTIDE SEQUENCE [LARGE SCALE GENOMIC DNA]</scope>
    <source>
        <strain evidence="2">cv. Yunnan</strain>
        <tissue evidence="1">Leaves</tissue>
    </source>
</reference>
<name>A0ACB9I2K0_9ASTR</name>